<gene>
    <name evidence="2" type="ORF">NESM_000747700</name>
</gene>
<evidence type="ECO:0000259" key="1">
    <source>
        <dbReference type="PROSITE" id="PS51335"/>
    </source>
</evidence>
<organism evidence="2 3">
    <name type="scientific">Novymonas esmeraldas</name>
    <dbReference type="NCBI Taxonomy" id="1808958"/>
    <lineage>
        <taxon>Eukaryota</taxon>
        <taxon>Discoba</taxon>
        <taxon>Euglenozoa</taxon>
        <taxon>Kinetoplastea</taxon>
        <taxon>Metakinetoplastina</taxon>
        <taxon>Trypanosomatida</taxon>
        <taxon>Trypanosomatidae</taxon>
        <taxon>Novymonas</taxon>
    </lineage>
</organism>
<dbReference type="Pfam" id="PF04727">
    <property type="entry name" value="ELMO_CED12"/>
    <property type="match status" value="1"/>
</dbReference>
<proteinExistence type="predicted"/>
<keyword evidence="3" id="KW-1185">Reference proteome</keyword>
<sequence>MRQRKGVSTTSAPPTGAAPTAYVDAAHLGSVSGAHERGVAHDYQASARAGMATSETGTLQRRPSRLDEMDCSLYYTPQLVWLQVMDRVPYELSHHFVSALPPQHELMLRRIREQHIRAYSAEAAADVELLRRMWNGHNRVTFAGDELAFSAASHSVNDRWKEMGFQGRDPSTDFRGAGVFGLAQLVYLVERHPQQWSVTLSPDYLAGAAGLNVSMRLLTLLGINSSVNQFSSTILSTYSACEARLQLCRLIHDSDIDVAVQRLNEVYCFAMRLLHYRWMRSTRNIMEFNQQLSQMYKELERLLYVSKSLEELCELV</sequence>
<evidence type="ECO:0000313" key="2">
    <source>
        <dbReference type="EMBL" id="KAK7197931.1"/>
    </source>
</evidence>
<dbReference type="InterPro" id="IPR006816">
    <property type="entry name" value="ELMO_dom"/>
</dbReference>
<accession>A0AAW0EWM9</accession>
<dbReference type="PANTHER" id="PTHR12771:SF56">
    <property type="entry name" value="CED-12"/>
    <property type="match status" value="1"/>
</dbReference>
<dbReference type="Proteomes" id="UP001430356">
    <property type="component" value="Unassembled WGS sequence"/>
</dbReference>
<feature type="domain" description="ELMO" evidence="1">
    <location>
        <begin position="125"/>
        <end position="303"/>
    </location>
</feature>
<dbReference type="PANTHER" id="PTHR12771">
    <property type="entry name" value="ENGULFMENT AND CELL MOTILITY"/>
    <property type="match status" value="1"/>
</dbReference>
<dbReference type="InterPro" id="IPR050868">
    <property type="entry name" value="ELMO_domain-containing"/>
</dbReference>
<evidence type="ECO:0000313" key="3">
    <source>
        <dbReference type="Proteomes" id="UP001430356"/>
    </source>
</evidence>
<comment type="caution">
    <text evidence="2">The sequence shown here is derived from an EMBL/GenBank/DDBJ whole genome shotgun (WGS) entry which is preliminary data.</text>
</comment>
<dbReference type="PROSITE" id="PS51335">
    <property type="entry name" value="ELMO"/>
    <property type="match status" value="1"/>
</dbReference>
<dbReference type="EMBL" id="JAECZO010000125">
    <property type="protein sequence ID" value="KAK7197931.1"/>
    <property type="molecule type" value="Genomic_DNA"/>
</dbReference>
<name>A0AAW0EWM9_9TRYP</name>
<reference evidence="2 3" key="1">
    <citation type="journal article" date="2021" name="MBio">
        <title>A New Model Trypanosomatid, Novymonas esmeraldas: Genomic Perception of Its 'Candidatus Pandoraea novymonadis' Endosymbiont.</title>
        <authorList>
            <person name="Zakharova A."/>
            <person name="Saura A."/>
            <person name="Butenko A."/>
            <person name="Podesvova L."/>
            <person name="Warmusova S."/>
            <person name="Kostygov A.Y."/>
            <person name="Nenarokova A."/>
            <person name="Lukes J."/>
            <person name="Opperdoes F.R."/>
            <person name="Yurchenko V."/>
        </authorList>
    </citation>
    <scope>NUCLEOTIDE SEQUENCE [LARGE SCALE GENOMIC DNA]</scope>
    <source>
        <strain evidence="2 3">E262AT.01</strain>
    </source>
</reference>
<dbReference type="AlphaFoldDB" id="A0AAW0EWM9"/>
<protein>
    <submittedName>
        <fullName evidence="2">ELMO/CED-12 family</fullName>
    </submittedName>
</protein>